<dbReference type="InterPro" id="IPR027417">
    <property type="entry name" value="P-loop_NTPase"/>
</dbReference>
<name>U3A6T5_9EURY</name>
<dbReference type="Gene3D" id="3.40.50.300">
    <property type="entry name" value="P-loop containing nucleotide triphosphate hydrolases"/>
    <property type="match status" value="1"/>
</dbReference>
<evidence type="ECO:0000256" key="3">
    <source>
        <dbReference type="ARBA" id="ARBA00022598"/>
    </source>
</evidence>
<feature type="binding site" evidence="11">
    <location>
        <position position="393"/>
    </location>
    <ligand>
        <name>Mg(2+)</name>
        <dbReference type="ChEBI" id="CHEBI:18420"/>
    </ligand>
</feature>
<feature type="binding site" evidence="11">
    <location>
        <begin position="439"/>
        <end position="444"/>
    </location>
    <ligand>
        <name>CTP</name>
        <dbReference type="ChEBI" id="CHEBI:37563"/>
        <note>allosteric inhibitor</note>
    </ligand>
</feature>
<dbReference type="InterPro" id="IPR029062">
    <property type="entry name" value="Class_I_gatase-like"/>
</dbReference>
<dbReference type="PANTHER" id="PTHR11550">
    <property type="entry name" value="CTP SYNTHASE"/>
    <property type="match status" value="1"/>
</dbReference>
<keyword evidence="7 11" id="KW-0460">Magnesium</keyword>
<comment type="catalytic activity">
    <reaction evidence="11">
        <text>UTP + NH4(+) + ATP = CTP + ADP + phosphate + 2 H(+)</text>
        <dbReference type="Rhea" id="RHEA:16597"/>
        <dbReference type="ChEBI" id="CHEBI:15378"/>
        <dbReference type="ChEBI" id="CHEBI:28938"/>
        <dbReference type="ChEBI" id="CHEBI:30616"/>
        <dbReference type="ChEBI" id="CHEBI:37563"/>
        <dbReference type="ChEBI" id="CHEBI:43474"/>
        <dbReference type="ChEBI" id="CHEBI:46398"/>
        <dbReference type="ChEBI" id="CHEBI:456216"/>
    </reaction>
</comment>
<dbReference type="GO" id="GO:0003883">
    <property type="term" value="F:CTP synthase activity"/>
    <property type="evidence" value="ECO:0007669"/>
    <property type="project" value="UniProtKB-UniRule"/>
</dbReference>
<feature type="binding site" evidence="11">
    <location>
        <position position="713"/>
    </location>
    <ligand>
        <name>L-glutamine</name>
        <dbReference type="ChEBI" id="CHEBI:58359"/>
    </ligand>
</feature>
<dbReference type="Proteomes" id="UP000016986">
    <property type="component" value="Unassembled WGS sequence"/>
</dbReference>
<feature type="active site" evidence="11">
    <location>
        <position position="756"/>
    </location>
</feature>
<feature type="binding site" evidence="11">
    <location>
        <begin position="633"/>
        <end position="636"/>
    </location>
    <ligand>
        <name>L-glutamine</name>
        <dbReference type="ChEBI" id="CHEBI:58359"/>
    </ligand>
</feature>
<evidence type="ECO:0000256" key="2">
    <source>
        <dbReference type="ARBA" id="ARBA00007533"/>
    </source>
</evidence>
<dbReference type="CDD" id="cd01746">
    <property type="entry name" value="GATase1_CTP_Synthase"/>
    <property type="match status" value="1"/>
</dbReference>
<evidence type="ECO:0000256" key="11">
    <source>
        <dbReference type="HAMAP-Rule" id="MF_01227"/>
    </source>
</evidence>
<comment type="function">
    <text evidence="11">Catalyzes the ATP-dependent amination of UTP to CTP with either L-glutamine or ammonia as the source of nitrogen. Regulates intracellular CTP levels through interactions with the four ribonucleotide triphosphates.</text>
</comment>
<evidence type="ECO:0000256" key="6">
    <source>
        <dbReference type="ARBA" id="ARBA00022840"/>
    </source>
</evidence>
<dbReference type="GO" id="GO:0005524">
    <property type="term" value="F:ATP binding"/>
    <property type="evidence" value="ECO:0007669"/>
    <property type="project" value="UniProtKB-KW"/>
</dbReference>
<dbReference type="AlphaFoldDB" id="U3A6T5"/>
<feature type="region of interest" description="Amidoligase domain" evidence="11">
    <location>
        <begin position="1"/>
        <end position="518"/>
    </location>
</feature>
<feature type="binding site" evidence="11">
    <location>
        <position position="475"/>
    </location>
    <ligand>
        <name>UTP</name>
        <dbReference type="ChEBI" id="CHEBI:46398"/>
    </ligand>
</feature>
<dbReference type="Gene3D" id="3.40.50.880">
    <property type="match status" value="1"/>
</dbReference>
<dbReference type="HAMAP" id="MF_01227">
    <property type="entry name" value="PyrG"/>
    <property type="match status" value="1"/>
</dbReference>
<feature type="binding site" evidence="11">
    <location>
        <position position="267"/>
    </location>
    <ligand>
        <name>CTP</name>
        <dbReference type="ChEBI" id="CHEBI:37563"/>
        <note>allosteric inhibitor</note>
    </ligand>
</feature>
<keyword evidence="6 11" id="KW-0067">ATP-binding</keyword>
<feature type="domain" description="Glutamine amidotransferase" evidence="12">
    <location>
        <begin position="554"/>
        <end position="775"/>
    </location>
</feature>
<dbReference type="NCBIfam" id="TIGR00337">
    <property type="entry name" value="PyrG"/>
    <property type="match status" value="1"/>
</dbReference>
<dbReference type="EC" id="6.3.4.2" evidence="11"/>
<dbReference type="GO" id="GO:0004359">
    <property type="term" value="F:glutaminase activity"/>
    <property type="evidence" value="ECO:0007669"/>
    <property type="project" value="RHEA"/>
</dbReference>
<reference evidence="14 15" key="1">
    <citation type="submission" date="2013-09" db="EMBL/GenBank/DDBJ databases">
        <title>Whole genome sequencing of Halarchaeum acidiphilum strain MH1-52-1.</title>
        <authorList>
            <person name="Shimane Y."/>
            <person name="Minegishi H."/>
            <person name="Nishi S."/>
            <person name="Echigo A."/>
            <person name="Shuto A."/>
            <person name="Konishi M."/>
            <person name="Ito T."/>
            <person name="Ohkuma M."/>
            <person name="Ohta Y."/>
            <person name="Nagano Y."/>
            <person name="Tsubouchi T."/>
            <person name="Mori K."/>
            <person name="Usui K."/>
            <person name="Kamekura M."/>
            <person name="Usami R."/>
            <person name="Takaki Y."/>
            <person name="Hatada Y."/>
        </authorList>
    </citation>
    <scope>NUCLEOTIDE SEQUENCE [LARGE SCALE GENOMIC DNA]</scope>
    <source>
        <strain evidence="14 15">JCM 16109</strain>
    </source>
</reference>
<dbReference type="GO" id="GO:0044210">
    <property type="term" value="P:'de novo' CTP biosynthetic process"/>
    <property type="evidence" value="ECO:0007669"/>
    <property type="project" value="UniProtKB-UniRule"/>
</dbReference>
<dbReference type="GO" id="GO:0097268">
    <property type="term" value="C:cytoophidium"/>
    <property type="evidence" value="ECO:0007669"/>
    <property type="project" value="UniProtKB-ARBA"/>
</dbReference>
<feature type="binding site" evidence="11">
    <location>
        <position position="267"/>
    </location>
    <ligand>
        <name>UTP</name>
        <dbReference type="ChEBI" id="CHEBI:46398"/>
    </ligand>
</feature>
<dbReference type="InterPro" id="IPR017926">
    <property type="entry name" value="GATASE"/>
</dbReference>
<dbReference type="UniPathway" id="UPA00159">
    <property type="reaction ID" value="UER00277"/>
</dbReference>
<organism evidence="14 15">
    <name type="scientific">Halarchaeum acidiphilum MH1-52-1</name>
    <dbReference type="NCBI Taxonomy" id="1261545"/>
    <lineage>
        <taxon>Archaea</taxon>
        <taxon>Methanobacteriati</taxon>
        <taxon>Methanobacteriota</taxon>
        <taxon>Stenosarchaea group</taxon>
        <taxon>Halobacteria</taxon>
        <taxon>Halobacteriales</taxon>
        <taxon>Halobacteriaceae</taxon>
    </lineage>
</organism>
<comment type="catalytic activity">
    <reaction evidence="10 11">
        <text>UTP + L-glutamine + ATP + H2O = CTP + L-glutamate + ADP + phosphate + 2 H(+)</text>
        <dbReference type="Rhea" id="RHEA:26426"/>
        <dbReference type="ChEBI" id="CHEBI:15377"/>
        <dbReference type="ChEBI" id="CHEBI:15378"/>
        <dbReference type="ChEBI" id="CHEBI:29985"/>
        <dbReference type="ChEBI" id="CHEBI:30616"/>
        <dbReference type="ChEBI" id="CHEBI:37563"/>
        <dbReference type="ChEBI" id="CHEBI:43474"/>
        <dbReference type="ChEBI" id="CHEBI:46398"/>
        <dbReference type="ChEBI" id="CHEBI:58359"/>
        <dbReference type="ChEBI" id="CHEBI:456216"/>
        <dbReference type="EC" id="6.3.4.2"/>
    </reaction>
</comment>
<comment type="miscellaneous">
    <text evidence="11">CTPSs have evolved a hybrid strategy for distinguishing between UTP and CTP. The overlapping regions of the product feedback inhibitory and substrate sites recognize a common feature in both compounds, the triphosphate moiety. To differentiate isosteric substrate and product pyrimidine rings, an additional pocket far from the expected kinase/ligase catalytic site, specifically recognizes the cytosine and ribose portions of the product inhibitor.</text>
</comment>
<comment type="similarity">
    <text evidence="2 11">Belongs to the CTP synthase family.</text>
</comment>
<dbReference type="Pfam" id="PF06418">
    <property type="entry name" value="CTP_synth_N"/>
    <property type="match status" value="1"/>
</dbReference>
<dbReference type="GO" id="GO:0046872">
    <property type="term" value="F:metal ion binding"/>
    <property type="evidence" value="ECO:0007669"/>
    <property type="project" value="UniProtKB-KW"/>
</dbReference>
<comment type="catalytic activity">
    <reaction evidence="11">
        <text>L-glutamine + H2O = L-glutamate + NH4(+)</text>
        <dbReference type="Rhea" id="RHEA:15889"/>
        <dbReference type="ChEBI" id="CHEBI:15377"/>
        <dbReference type="ChEBI" id="CHEBI:28938"/>
        <dbReference type="ChEBI" id="CHEBI:29985"/>
        <dbReference type="ChEBI" id="CHEBI:58359"/>
    </reaction>
</comment>
<feature type="domain" description="CTP synthase N-terminal" evidence="13">
    <location>
        <begin position="257"/>
        <end position="518"/>
    </location>
</feature>
<dbReference type="GO" id="GO:0042802">
    <property type="term" value="F:identical protein binding"/>
    <property type="evidence" value="ECO:0007669"/>
    <property type="project" value="TreeGrafter"/>
</dbReference>
<dbReference type="InterPro" id="IPR017456">
    <property type="entry name" value="CTP_synthase_N"/>
</dbReference>
<feature type="active site" description="Nucleophile; for glutamine hydrolysis" evidence="11">
    <location>
        <position position="632"/>
    </location>
</feature>
<keyword evidence="15" id="KW-1185">Reference proteome</keyword>
<comment type="pathway">
    <text evidence="1 11">Pyrimidine metabolism; CTP biosynthesis via de novo pathway; CTP from UDP: step 2/2.</text>
</comment>
<evidence type="ECO:0000256" key="4">
    <source>
        <dbReference type="ARBA" id="ARBA00022723"/>
    </source>
</evidence>
<evidence type="ECO:0000259" key="12">
    <source>
        <dbReference type="Pfam" id="PF00117"/>
    </source>
</evidence>
<feature type="binding site" evidence="11">
    <location>
        <position position="605"/>
    </location>
    <ligand>
        <name>L-glutamine</name>
        <dbReference type="ChEBI" id="CHEBI:58359"/>
    </ligand>
</feature>
<dbReference type="InterPro" id="IPR004468">
    <property type="entry name" value="CTP_synthase"/>
</dbReference>
<sequence>MGVLDAEVAEAADALHGHEVAGARVAVPQRVERRDARTEERRGVHRVESVRDGRERLAGRDGVLGVAAVEVETRHVGVLAVDEVAAAAGLAGETVAAVPADADALARLPLGDVRADRVDVADDLVAGHAGELDAGVETLLRDLVAVADAAGLDGDADLVRGGFGDRLLRDFEVGARLGDFDRAHGLGHMRGIERRAVSSAVPGTTNRLSLDARPTKRVRSACQPVTSPGRLRNRFHRFVRRRSMPQETGYDPDLGNKFVFVTGGVMSGLGKGITAASLGRLLTNAGFDVTAVKVDPYLNVDAGTMNPYQHGEVYVLKDGGEVDLDLGNYERFLDVDMTSDHNVTTGKVYQEVIERERAGDYLGKTVQVIPHVTDDIKRRIREAAEGTDVCIVEIGGTVGDIEGMPYLEALRQFSHEQDEEDLLFTHVTLVPNSKNGEQKTKPTQHSVKELRSIGLQPDILVGRNPERLDPDVKEKIALFCDVDTEAVFSNPDVDDIYHVPLVLEEEGLDEYVMERLAIADDALVPDERSTEWRDIVTRDAAGEVDVALVGKYALEDAYISIHEALKHAGLQKQVDVNVEWVDADEMADEHEERLRNADGVVVPGGFGARGTRGKIDAVRYAREHDVPFLGLCLGFQLAVVEHARNVVGLEGAHSAEIEQGTPHPVIDLLPEQYDLEDLGGTMRLGAHVTEIDEGTLAADVYGDTECTERHRHRYEVNPEYIERLTADGLTFSGHAGNRMEIVEREDHPFFLGTQFHPEFRSRPSRASPPFVGFLDAVMERADVDAGSEVTK</sequence>
<comment type="caution">
    <text evidence="11">Lacks conserved residue(s) required for the propagation of feature annotation.</text>
</comment>
<keyword evidence="4 11" id="KW-0479">Metal-binding</keyword>
<proteinExistence type="inferred from homology"/>
<feature type="binding site" evidence="11">
    <location>
        <position position="308"/>
    </location>
    <ligand>
        <name>L-glutamine</name>
        <dbReference type="ChEBI" id="CHEBI:58359"/>
    </ligand>
</feature>
<dbReference type="PROSITE" id="PS51273">
    <property type="entry name" value="GATASE_TYPE_1"/>
    <property type="match status" value="1"/>
</dbReference>
<evidence type="ECO:0000313" key="14">
    <source>
        <dbReference type="EMBL" id="GAD53354.1"/>
    </source>
</evidence>
<evidence type="ECO:0000313" key="15">
    <source>
        <dbReference type="Proteomes" id="UP000016986"/>
    </source>
</evidence>
<evidence type="ECO:0000256" key="8">
    <source>
        <dbReference type="ARBA" id="ARBA00022962"/>
    </source>
</evidence>
<feature type="binding site" evidence="11">
    <location>
        <position position="325"/>
    </location>
    <ligand>
        <name>Mg(2+)</name>
        <dbReference type="ChEBI" id="CHEBI:18420"/>
    </ligand>
</feature>
<dbReference type="CDD" id="cd03113">
    <property type="entry name" value="CTPS_N"/>
    <property type="match status" value="1"/>
</dbReference>
<feature type="binding site" evidence="11">
    <location>
        <position position="656"/>
    </location>
    <ligand>
        <name>L-glutamine</name>
        <dbReference type="ChEBI" id="CHEBI:58359"/>
    </ligand>
</feature>
<comment type="caution">
    <text evidence="14">The sequence shown here is derived from an EMBL/GenBank/DDBJ whole genome shotgun (WGS) entry which is preliminary data.</text>
</comment>
<dbReference type="FunFam" id="3.40.50.880:FF:000002">
    <property type="entry name" value="CTP synthase"/>
    <property type="match status" value="1"/>
</dbReference>
<dbReference type="FunFam" id="3.40.50.300:FF:000009">
    <property type="entry name" value="CTP synthase"/>
    <property type="match status" value="1"/>
</dbReference>
<evidence type="ECO:0000259" key="13">
    <source>
        <dbReference type="Pfam" id="PF06418"/>
    </source>
</evidence>
<keyword evidence="5 11" id="KW-0547">Nucleotide-binding</keyword>
<dbReference type="Pfam" id="PF00117">
    <property type="entry name" value="GATase"/>
    <property type="match status" value="1"/>
</dbReference>
<feature type="binding site" evidence="11">
    <location>
        <position position="493"/>
    </location>
    <ligand>
        <name>ATP</name>
        <dbReference type="ChEBI" id="CHEBI:30616"/>
    </ligand>
</feature>
<dbReference type="EMBL" id="BATA01000061">
    <property type="protein sequence ID" value="GAD53354.1"/>
    <property type="molecule type" value="Genomic_DNA"/>
</dbReference>
<keyword evidence="3 11" id="KW-0436">Ligase</keyword>
<accession>U3A6T5</accession>
<feature type="binding site" evidence="11">
    <location>
        <begin position="400"/>
        <end position="402"/>
    </location>
    <ligand>
        <name>CTP</name>
        <dbReference type="ChEBI" id="CHEBI:37563"/>
        <note>allosteric inhibitor</note>
    </ligand>
</feature>
<feature type="binding site" evidence="11">
    <location>
        <position position="475"/>
    </location>
    <ligand>
        <name>CTP</name>
        <dbReference type="ChEBI" id="CHEBI:37563"/>
        <note>allosteric inhibitor</note>
    </ligand>
</feature>
<evidence type="ECO:0000256" key="1">
    <source>
        <dbReference type="ARBA" id="ARBA00005171"/>
    </source>
</evidence>
<dbReference type="SUPFAM" id="SSF52540">
    <property type="entry name" value="P-loop containing nucleoside triphosphate hydrolases"/>
    <property type="match status" value="1"/>
</dbReference>
<feature type="active site" evidence="11">
    <location>
        <position position="758"/>
    </location>
</feature>
<dbReference type="eggNOG" id="arCOG00063">
    <property type="taxonomic scope" value="Archaea"/>
</dbReference>
<dbReference type="SUPFAM" id="SSF52317">
    <property type="entry name" value="Class I glutamine amidotransferase-like"/>
    <property type="match status" value="1"/>
</dbReference>
<feature type="binding site" evidence="11">
    <location>
        <position position="325"/>
    </location>
    <ligand>
        <name>ATP</name>
        <dbReference type="ChEBI" id="CHEBI:30616"/>
    </ligand>
</feature>
<evidence type="ECO:0000256" key="10">
    <source>
        <dbReference type="ARBA" id="ARBA00047781"/>
    </source>
</evidence>
<protein>
    <recommendedName>
        <fullName evidence="11">CTP synthase</fullName>
        <ecNumber evidence="11">6.3.4.2</ecNumber>
    </recommendedName>
    <alternativeName>
        <fullName evidence="11">Cytidine 5'-triphosphate synthase</fullName>
    </alternativeName>
    <alternativeName>
        <fullName evidence="11">Cytidine triphosphate synthetase</fullName>
        <shortName evidence="11">CTP synthetase</shortName>
        <shortName evidence="11">CTPS</shortName>
    </alternativeName>
    <alternativeName>
        <fullName evidence="11">UTP--ammonia ligase</fullName>
    </alternativeName>
</protein>
<keyword evidence="8 11" id="KW-0315">Glutamine amidotransferase</keyword>
<dbReference type="AntiFam" id="ANF00156">
    <property type="entry name" value="Shadow ORF (opposite yahK)"/>
</dbReference>
<comment type="activity regulation">
    <text evidence="11">Allosterically activated by GTP, when glutamine is the substrate; GTP has no effect on the reaction when ammonia is the substrate. The allosteric effector GTP functions by stabilizing the protein conformation that binds the tetrahedral intermediate(s) formed during glutamine hydrolysis. Inhibited by the product CTP, via allosteric rather than competitive inhibition.</text>
</comment>
<dbReference type="InterPro" id="IPR033828">
    <property type="entry name" value="GATase1_CTP_Synthase"/>
</dbReference>
<keyword evidence="9 11" id="KW-0665">Pyrimidine biosynthesis</keyword>
<evidence type="ECO:0000256" key="5">
    <source>
        <dbReference type="ARBA" id="ARBA00022741"/>
    </source>
</evidence>
<evidence type="ECO:0000256" key="9">
    <source>
        <dbReference type="ARBA" id="ARBA00022975"/>
    </source>
</evidence>
<dbReference type="NCBIfam" id="NF003792">
    <property type="entry name" value="PRK05380.1"/>
    <property type="match status" value="1"/>
</dbReference>
<dbReference type="PANTHER" id="PTHR11550:SF0">
    <property type="entry name" value="CTP SYNTHASE-RELATED"/>
    <property type="match status" value="1"/>
</dbReference>
<gene>
    <name evidence="11" type="primary">pyrG</name>
    <name evidence="14" type="ORF">MBEHAL_2114</name>
</gene>
<dbReference type="GO" id="GO:0019856">
    <property type="term" value="P:pyrimidine nucleobase biosynthetic process"/>
    <property type="evidence" value="ECO:0007669"/>
    <property type="project" value="TreeGrafter"/>
</dbReference>
<feature type="binding site" evidence="11">
    <location>
        <begin position="439"/>
        <end position="444"/>
    </location>
    <ligand>
        <name>UTP</name>
        <dbReference type="ChEBI" id="CHEBI:46398"/>
    </ligand>
</feature>
<comment type="subunit">
    <text evidence="11">Homotetramer.</text>
</comment>
<feature type="binding site" evidence="11">
    <location>
        <begin position="268"/>
        <end position="273"/>
    </location>
    <ligand>
        <name>ATP</name>
        <dbReference type="ChEBI" id="CHEBI:30616"/>
    </ligand>
</feature>
<evidence type="ECO:0000256" key="7">
    <source>
        <dbReference type="ARBA" id="ARBA00022842"/>
    </source>
</evidence>